<proteinExistence type="predicted"/>
<protein>
    <submittedName>
        <fullName evidence="2">DUF4091 domain-containing protein</fullName>
    </submittedName>
</protein>
<dbReference type="InterPro" id="IPR025150">
    <property type="entry name" value="GH123_cat"/>
</dbReference>
<reference evidence="2" key="1">
    <citation type="submission" date="2020-08" db="EMBL/GenBank/DDBJ databases">
        <title>Genome public.</title>
        <authorList>
            <person name="Liu C."/>
            <person name="Sun Q."/>
        </authorList>
    </citation>
    <scope>NUCLEOTIDE SEQUENCE</scope>
    <source>
        <strain evidence="2">NSJ-12</strain>
    </source>
</reference>
<dbReference type="AlphaFoldDB" id="A0A926IDT5"/>
<comment type="caution">
    <text evidence="2">The sequence shown here is derived from an EMBL/GenBank/DDBJ whole genome shotgun (WGS) entry which is preliminary data.</text>
</comment>
<name>A0A926IDT5_9FIRM</name>
<sequence>MKLYCTLVSEMYKYSYGNYNPWEVPFKERESMKLTCARNDSAAAQLLLYSEEEMMVTVDKAPALYETYPVKTVRVETSFEGLTGHEVTMNLVGLVRDDDGNYKSEVILGEQRRFNEKLKVQPVWIEVKTSEETKPGEYIGKVKVYYSDLFGDEVLHKEISIQLEVMPALLKPLHEGDFYLDLWQHHTSIARTYEVALWSEEHFRLLEEHLKVLKELGQKAITVIVSEAPWSGQWSSYYRTNASDYFEYNMVSIKRTLEGEWQYDFTAMNRYINLCLSYGINKEIEIFGLLGIWTMADAGYGKVIEDSEDAIRVRYLDEATGTYKYIRHKADLEGYIRAIDQNIADNGWQELAKIVCDEPGDINLFKNTLGTLSKLTPHMKFKVTICSLQVVLEDFEGIDDYVINLPLILSEEERIKEIREQKDSTMSYYVAIDPKTPNTFLSCHLAESRVLPWLSYYMNMDGFLRWAIWLWPNDPFNYESYHYQKFRAGGTHFVYPGKNGKPLYSLRYKNLKKGIRDYMIFKAYVEKTGDKEAVYEAIKGIMKVDHLEQMKGAYRRENHEVLSLNYWDYEERVNHFLKAL</sequence>
<evidence type="ECO:0000313" key="2">
    <source>
        <dbReference type="EMBL" id="MBC8578886.1"/>
    </source>
</evidence>
<feature type="domain" description="Glycoside hydrolase 123 catalytic" evidence="1">
    <location>
        <begin position="183"/>
        <end position="522"/>
    </location>
</feature>
<evidence type="ECO:0000313" key="3">
    <source>
        <dbReference type="Proteomes" id="UP000655830"/>
    </source>
</evidence>
<dbReference type="RefSeq" id="WP_249332021.1">
    <property type="nucleotide sequence ID" value="NZ_JACRSY010000006.1"/>
</dbReference>
<dbReference type="EMBL" id="JACRSY010000006">
    <property type="protein sequence ID" value="MBC8578886.1"/>
    <property type="molecule type" value="Genomic_DNA"/>
</dbReference>
<evidence type="ECO:0000259" key="1">
    <source>
        <dbReference type="Pfam" id="PF13320"/>
    </source>
</evidence>
<dbReference type="Pfam" id="PF13320">
    <property type="entry name" value="GH123_cat"/>
    <property type="match status" value="1"/>
</dbReference>
<gene>
    <name evidence="2" type="ORF">H8718_04985</name>
</gene>
<keyword evidence="3" id="KW-1185">Reference proteome</keyword>
<organism evidence="2 3">
    <name type="scientific">Zhenhengia yiwuensis</name>
    <dbReference type="NCBI Taxonomy" id="2763666"/>
    <lineage>
        <taxon>Bacteria</taxon>
        <taxon>Bacillati</taxon>
        <taxon>Bacillota</taxon>
        <taxon>Clostridia</taxon>
        <taxon>Lachnospirales</taxon>
        <taxon>Lachnospiraceae</taxon>
        <taxon>Zhenhengia</taxon>
    </lineage>
</organism>
<dbReference type="Proteomes" id="UP000655830">
    <property type="component" value="Unassembled WGS sequence"/>
</dbReference>
<accession>A0A926IDT5</accession>